<keyword evidence="1" id="KW-1133">Transmembrane helix</keyword>
<dbReference type="AlphaFoldDB" id="T1IS96"/>
<name>T1IS96_STRMM</name>
<evidence type="ECO:0000313" key="3">
    <source>
        <dbReference type="Proteomes" id="UP000014500"/>
    </source>
</evidence>
<organism evidence="2 3">
    <name type="scientific">Strigamia maritima</name>
    <name type="common">European centipede</name>
    <name type="synonym">Geophilus maritimus</name>
    <dbReference type="NCBI Taxonomy" id="126957"/>
    <lineage>
        <taxon>Eukaryota</taxon>
        <taxon>Metazoa</taxon>
        <taxon>Ecdysozoa</taxon>
        <taxon>Arthropoda</taxon>
        <taxon>Myriapoda</taxon>
        <taxon>Chilopoda</taxon>
        <taxon>Pleurostigmophora</taxon>
        <taxon>Geophilomorpha</taxon>
        <taxon>Linotaeniidae</taxon>
        <taxon>Strigamia</taxon>
    </lineage>
</organism>
<reference evidence="3" key="1">
    <citation type="submission" date="2011-05" db="EMBL/GenBank/DDBJ databases">
        <authorList>
            <person name="Richards S.R."/>
            <person name="Qu J."/>
            <person name="Jiang H."/>
            <person name="Jhangiani S.N."/>
            <person name="Agravi P."/>
            <person name="Goodspeed R."/>
            <person name="Gross S."/>
            <person name="Mandapat C."/>
            <person name="Jackson L."/>
            <person name="Mathew T."/>
            <person name="Pu L."/>
            <person name="Thornton R."/>
            <person name="Saada N."/>
            <person name="Wilczek-Boney K.B."/>
            <person name="Lee S."/>
            <person name="Kovar C."/>
            <person name="Wu Y."/>
            <person name="Scherer S.E."/>
            <person name="Worley K.C."/>
            <person name="Muzny D.M."/>
            <person name="Gibbs R."/>
        </authorList>
    </citation>
    <scope>NUCLEOTIDE SEQUENCE</scope>
    <source>
        <strain evidence="3">Brora</strain>
    </source>
</reference>
<evidence type="ECO:0000256" key="1">
    <source>
        <dbReference type="SAM" id="Phobius"/>
    </source>
</evidence>
<keyword evidence="1" id="KW-0472">Membrane</keyword>
<dbReference type="EMBL" id="JH431426">
    <property type="status" value="NOT_ANNOTATED_CDS"/>
    <property type="molecule type" value="Genomic_DNA"/>
</dbReference>
<dbReference type="Proteomes" id="UP000014500">
    <property type="component" value="Unassembled WGS sequence"/>
</dbReference>
<proteinExistence type="predicted"/>
<keyword evidence="3" id="KW-1185">Reference proteome</keyword>
<dbReference type="EnsemblMetazoa" id="SMAR003961-RA">
    <property type="protein sequence ID" value="SMAR003961-PA"/>
    <property type="gene ID" value="SMAR003961"/>
</dbReference>
<protein>
    <submittedName>
        <fullName evidence="2">Uncharacterized protein</fullName>
    </submittedName>
</protein>
<keyword evidence="1" id="KW-0812">Transmembrane</keyword>
<dbReference type="HOGENOM" id="CLU_654389_0_0_1"/>
<sequence length="420" mass="49404">MLEFRALTNSEYRDRHMQTNPNLCRPSQEFRANICHIDVAAVPKKLLQKYGSQMKPRVDILLSDELIVRTITWPQLCKLNAKYITDESLIDWTEEKFRNVRPVNRVTQTHDVRFQGSQNCIELVDRIQYFNSLGESVRRLSFQQRSKHPDNLDLDMVVLQLCWDQMSVIPEYLRAHAVTKTSIGDRLNWKVRHTMIKDLLRRLYYVPAPCRLQIQHGKLFYFVISSTQRSQTKFLRKYCKFWIGQHRNVTKKFMYVDLFILLRTVRVNDSVTSCGVHIGYIEILDVRGWLKSPSKCCSVKTETSTSDELWRRVFKRFNKWLRYMIYTIYMTYIIGIIIDFTSIDFNIRPKDDIPSRSMRITEVVLGIFTSSSSNSSLEMLLCSSTNEFLACLLITDSNLASSTKERLLAGVILTIWQWKD</sequence>
<accession>T1IS96</accession>
<evidence type="ECO:0000313" key="2">
    <source>
        <dbReference type="EnsemblMetazoa" id="SMAR003961-PA"/>
    </source>
</evidence>
<reference evidence="2" key="2">
    <citation type="submission" date="2015-02" db="UniProtKB">
        <authorList>
            <consortium name="EnsemblMetazoa"/>
        </authorList>
    </citation>
    <scope>IDENTIFICATION</scope>
</reference>
<feature type="transmembrane region" description="Helical" evidence="1">
    <location>
        <begin position="320"/>
        <end position="338"/>
    </location>
</feature>